<proteinExistence type="predicted"/>
<dbReference type="AlphaFoldDB" id="A0A840SIH5"/>
<keyword evidence="1" id="KW-0732">Signal</keyword>
<dbReference type="RefSeq" id="WP_184147070.1">
    <property type="nucleotide sequence ID" value="NZ_JACHFM010000001.1"/>
</dbReference>
<dbReference type="Pfam" id="PF11684">
    <property type="entry name" value="DUF3280"/>
    <property type="match status" value="1"/>
</dbReference>
<protein>
    <recommendedName>
        <fullName evidence="4">DUF2380 domain-containing protein</fullName>
    </recommendedName>
</protein>
<sequence>MRGAATVALGLVLALGAALPVLAADRVAVSSFQFSDGSGEVRDQRAEHVANLALFNDALRAGLSARGLDVVVPDCGGPCSPDETQFEAMAEATRALDAKLLMIGGLRKVSTLIGLINVTLIDIDTDKVVCNRSLSYRGDNAEAWTRAADFTAMDVMRGCFEAPAS</sequence>
<keyword evidence="3" id="KW-1185">Reference proteome</keyword>
<evidence type="ECO:0000256" key="1">
    <source>
        <dbReference type="SAM" id="SignalP"/>
    </source>
</evidence>
<organism evidence="2 3">
    <name type="scientific">Amaricoccus macauensis</name>
    <dbReference type="NCBI Taxonomy" id="57001"/>
    <lineage>
        <taxon>Bacteria</taxon>
        <taxon>Pseudomonadati</taxon>
        <taxon>Pseudomonadota</taxon>
        <taxon>Alphaproteobacteria</taxon>
        <taxon>Rhodobacterales</taxon>
        <taxon>Paracoccaceae</taxon>
        <taxon>Amaricoccus</taxon>
    </lineage>
</organism>
<reference evidence="2 3" key="1">
    <citation type="submission" date="2020-08" db="EMBL/GenBank/DDBJ databases">
        <title>Genomic Encyclopedia of Type Strains, Phase IV (KMG-IV): sequencing the most valuable type-strain genomes for metagenomic binning, comparative biology and taxonomic classification.</title>
        <authorList>
            <person name="Goeker M."/>
        </authorList>
    </citation>
    <scope>NUCLEOTIDE SEQUENCE [LARGE SCALE GENOMIC DNA]</scope>
    <source>
        <strain evidence="2 3">DSM 101730</strain>
    </source>
</reference>
<feature type="chain" id="PRO_5032436789" description="DUF2380 domain-containing protein" evidence="1">
    <location>
        <begin position="24"/>
        <end position="165"/>
    </location>
</feature>
<evidence type="ECO:0008006" key="4">
    <source>
        <dbReference type="Google" id="ProtNLM"/>
    </source>
</evidence>
<dbReference type="EMBL" id="JACHFM010000001">
    <property type="protein sequence ID" value="MBB5220744.1"/>
    <property type="molecule type" value="Genomic_DNA"/>
</dbReference>
<gene>
    <name evidence="2" type="ORF">HNP73_000665</name>
</gene>
<feature type="signal peptide" evidence="1">
    <location>
        <begin position="1"/>
        <end position="23"/>
    </location>
</feature>
<dbReference type="Proteomes" id="UP000549457">
    <property type="component" value="Unassembled WGS sequence"/>
</dbReference>
<accession>A0A840SIH5</accession>
<evidence type="ECO:0000313" key="2">
    <source>
        <dbReference type="EMBL" id="MBB5220744.1"/>
    </source>
</evidence>
<name>A0A840SIH5_9RHOB</name>
<comment type="caution">
    <text evidence="2">The sequence shown here is derived from an EMBL/GenBank/DDBJ whole genome shotgun (WGS) entry which is preliminary data.</text>
</comment>
<evidence type="ECO:0000313" key="3">
    <source>
        <dbReference type="Proteomes" id="UP000549457"/>
    </source>
</evidence>
<dbReference type="InterPro" id="IPR021698">
    <property type="entry name" value="DUF3280"/>
</dbReference>